<name>A0A481Z426_9VIRU</name>
<protein>
    <submittedName>
        <fullName evidence="1">Uncharacterized protein</fullName>
    </submittedName>
</protein>
<gene>
    <name evidence="1" type="ORF">LCPAC101_00220</name>
</gene>
<proteinExistence type="predicted"/>
<reference evidence="1" key="1">
    <citation type="journal article" date="2019" name="MBio">
        <title>Virus Genomes from Deep Sea Sediments Expand the Ocean Megavirome and Support Independent Origins of Viral Gigantism.</title>
        <authorList>
            <person name="Backstrom D."/>
            <person name="Yutin N."/>
            <person name="Jorgensen S.L."/>
            <person name="Dharamshi J."/>
            <person name="Homa F."/>
            <person name="Zaremba-Niedwiedzka K."/>
            <person name="Spang A."/>
            <person name="Wolf Y.I."/>
            <person name="Koonin E.V."/>
            <person name="Ettema T.J."/>
        </authorList>
    </citation>
    <scope>NUCLEOTIDE SEQUENCE</scope>
</reference>
<sequence length="150" mass="17448">MGELLNFKIGSKDINKVHGFEGKIPDEYTENDIGCCLNISKKSDKCTACGCGYIHSCVLRMKDGNILYLKHESGCMTYSPRDSGYIGRNEDDLLEKYEKDLMDNVEWEACISENLDQMIKMGMTRNDRLFLKEFIIRIKDRVKYRDYVIF</sequence>
<accession>A0A481Z426</accession>
<organism evidence="1">
    <name type="scientific">Pithovirus LCPAC101</name>
    <dbReference type="NCBI Taxonomy" id="2506586"/>
    <lineage>
        <taxon>Viruses</taxon>
        <taxon>Pithoviruses</taxon>
    </lineage>
</organism>
<evidence type="ECO:0000313" key="1">
    <source>
        <dbReference type="EMBL" id="QBK89739.1"/>
    </source>
</evidence>
<dbReference type="EMBL" id="MK500439">
    <property type="protein sequence ID" value="QBK89739.1"/>
    <property type="molecule type" value="Genomic_DNA"/>
</dbReference>